<evidence type="ECO:0000256" key="2">
    <source>
        <dbReference type="ARBA" id="ARBA00030244"/>
    </source>
</evidence>
<protein>
    <recommendedName>
        <fullName evidence="1">Craniofacial development protein 1</fullName>
    </recommendedName>
    <alternativeName>
        <fullName evidence="2">Bucentaur</fullName>
    </alternativeName>
</protein>
<dbReference type="PANTHER" id="PTHR48407:SF1">
    <property type="entry name" value="CRANIOFACIAL DEVELOPMENT PROTEIN 1"/>
    <property type="match status" value="1"/>
</dbReference>
<feature type="domain" description="BCNT-C" evidence="4">
    <location>
        <begin position="196"/>
        <end position="276"/>
    </location>
</feature>
<sequence length="279" mass="30505">MADDKLADNEKLNSDESDESEDEDYVPSEHEVSEEDNSGDDEDFVANENEGQSASKSRKKKSKKPASTGNPRLGRGRGVSDEQSEQLRKDLEAEQVAAKEVKEKARTDALWASFLSDVGPKAKAPEKKVDVKEAVSRSPAVSKPKGTVKVTKVFDFAGETVRVDKEIAADTTESKATANGDPPSGSLGAQLGSSATKRPGGLGAVLGFISKKQKISTLDKSKLDWEKYKAEQGITTELKNHANSKGSYLERKEFLERADQRQFEQERDARLLSASKRKL</sequence>
<name>A0A7J7IXW1_BUGNE</name>
<feature type="region of interest" description="Disordered" evidence="3">
    <location>
        <begin position="260"/>
        <end position="279"/>
    </location>
</feature>
<gene>
    <name evidence="5" type="ORF">EB796_022931</name>
</gene>
<dbReference type="OrthoDB" id="445677at2759"/>
<comment type="caution">
    <text evidence="5">The sequence shown here is derived from an EMBL/GenBank/DDBJ whole genome shotgun (WGS) entry which is preliminary data.</text>
</comment>
<feature type="compositionally biased region" description="Low complexity" evidence="3">
    <location>
        <begin position="184"/>
        <end position="195"/>
    </location>
</feature>
<dbReference type="AlphaFoldDB" id="A0A7J7IXW1"/>
<organism evidence="5 6">
    <name type="scientific">Bugula neritina</name>
    <name type="common">Brown bryozoan</name>
    <name type="synonym">Sertularia neritina</name>
    <dbReference type="NCBI Taxonomy" id="10212"/>
    <lineage>
        <taxon>Eukaryota</taxon>
        <taxon>Metazoa</taxon>
        <taxon>Spiralia</taxon>
        <taxon>Lophotrochozoa</taxon>
        <taxon>Bryozoa</taxon>
        <taxon>Gymnolaemata</taxon>
        <taxon>Cheilostomatida</taxon>
        <taxon>Flustrina</taxon>
        <taxon>Buguloidea</taxon>
        <taxon>Bugulidae</taxon>
        <taxon>Bugula</taxon>
    </lineage>
</organism>
<dbReference type="EMBL" id="VXIV02003278">
    <property type="protein sequence ID" value="KAF6018759.1"/>
    <property type="molecule type" value="Genomic_DNA"/>
</dbReference>
<feature type="compositionally biased region" description="Basic and acidic residues" evidence="3">
    <location>
        <begin position="260"/>
        <end position="270"/>
    </location>
</feature>
<evidence type="ECO:0000256" key="1">
    <source>
        <dbReference type="ARBA" id="ARBA00019033"/>
    </source>
</evidence>
<dbReference type="InterPro" id="IPR011421">
    <property type="entry name" value="BCNT-C"/>
</dbReference>
<dbReference type="PROSITE" id="PS51279">
    <property type="entry name" value="BCNT_C"/>
    <property type="match status" value="1"/>
</dbReference>
<dbReference type="GO" id="GO:0000812">
    <property type="term" value="C:Swr1 complex"/>
    <property type="evidence" value="ECO:0007669"/>
    <property type="project" value="TreeGrafter"/>
</dbReference>
<dbReference type="Pfam" id="PF07572">
    <property type="entry name" value="BCNT"/>
    <property type="match status" value="1"/>
</dbReference>
<feature type="compositionally biased region" description="Basic and acidic residues" evidence="3">
    <location>
        <begin position="1"/>
        <end position="14"/>
    </location>
</feature>
<evidence type="ECO:0000259" key="4">
    <source>
        <dbReference type="PROSITE" id="PS51279"/>
    </source>
</evidence>
<reference evidence="5" key="1">
    <citation type="submission" date="2020-06" db="EMBL/GenBank/DDBJ databases">
        <title>Draft genome of Bugula neritina, a colonial animal packing powerful symbionts and potential medicines.</title>
        <authorList>
            <person name="Rayko M."/>
        </authorList>
    </citation>
    <scope>NUCLEOTIDE SEQUENCE [LARGE SCALE GENOMIC DNA]</scope>
    <source>
        <strain evidence="5">Kwan_BN1</strain>
    </source>
</reference>
<feature type="region of interest" description="Disordered" evidence="3">
    <location>
        <begin position="121"/>
        <end position="144"/>
    </location>
</feature>
<proteinExistence type="predicted"/>
<feature type="compositionally biased region" description="Basic and acidic residues" evidence="3">
    <location>
        <begin position="123"/>
        <end position="135"/>
    </location>
</feature>
<accession>A0A7J7IXW1</accession>
<dbReference type="InterPro" id="IPR027124">
    <property type="entry name" value="Swc5/CFDP1/2"/>
</dbReference>
<keyword evidence="6" id="KW-1185">Reference proteome</keyword>
<dbReference type="PANTHER" id="PTHR48407">
    <property type="entry name" value="CRANIOFACIAL DEVELOPMENT PROTEIN 1"/>
    <property type="match status" value="1"/>
</dbReference>
<feature type="region of interest" description="Disordered" evidence="3">
    <location>
        <begin position="1"/>
        <end position="91"/>
    </location>
</feature>
<feature type="compositionally biased region" description="Acidic residues" evidence="3">
    <location>
        <begin position="15"/>
        <end position="45"/>
    </location>
</feature>
<evidence type="ECO:0000313" key="5">
    <source>
        <dbReference type="EMBL" id="KAF6018759.1"/>
    </source>
</evidence>
<evidence type="ECO:0000256" key="3">
    <source>
        <dbReference type="SAM" id="MobiDB-lite"/>
    </source>
</evidence>
<feature type="region of interest" description="Disordered" evidence="3">
    <location>
        <begin position="166"/>
        <end position="195"/>
    </location>
</feature>
<dbReference type="Proteomes" id="UP000593567">
    <property type="component" value="Unassembled WGS sequence"/>
</dbReference>
<evidence type="ECO:0000313" key="6">
    <source>
        <dbReference type="Proteomes" id="UP000593567"/>
    </source>
</evidence>